<dbReference type="EMBL" id="CP000554">
    <property type="protein sequence ID" value="ABM79370.1"/>
    <property type="molecule type" value="Genomic_DNA"/>
</dbReference>
<dbReference type="STRING" id="59922.P9303_26401"/>
<accession>A2CD10</accession>
<proteinExistence type="predicted"/>
<evidence type="ECO:0000313" key="1">
    <source>
        <dbReference type="EMBL" id="ABM79370.1"/>
    </source>
</evidence>
<gene>
    <name evidence="1" type="ordered locus">P9303_26401</name>
</gene>
<dbReference type="HOGENOM" id="CLU_2975711_0_0_3"/>
<dbReference type="Proteomes" id="UP000002274">
    <property type="component" value="Chromosome"/>
</dbReference>
<dbReference type="KEGG" id="pmf:P9303_26401"/>
<protein>
    <submittedName>
        <fullName evidence="1">Uncharacterized protein</fullName>
    </submittedName>
</protein>
<organism evidence="1 2">
    <name type="scientific">Prochlorococcus marinus (strain MIT 9303)</name>
    <dbReference type="NCBI Taxonomy" id="59922"/>
    <lineage>
        <taxon>Bacteria</taxon>
        <taxon>Bacillati</taxon>
        <taxon>Cyanobacteriota</taxon>
        <taxon>Cyanophyceae</taxon>
        <taxon>Synechococcales</taxon>
        <taxon>Prochlorococcaceae</taxon>
        <taxon>Prochlorococcus</taxon>
    </lineage>
</organism>
<name>A2CD10_PROM3</name>
<dbReference type="RefSeq" id="WP_011827213.1">
    <property type="nucleotide sequence ID" value="NC_008820.1"/>
</dbReference>
<sequence length="58" mass="6413">MPSARFRLLLICFGNSEVTLLEIGIRRMLRELSLSPKEEVLMSSSCSMQGLLIAENAG</sequence>
<dbReference type="AlphaFoldDB" id="A2CD10"/>
<reference evidence="1 2" key="1">
    <citation type="journal article" date="2007" name="PLoS Genet.">
        <title>Patterns and implications of gene gain and loss in the evolution of Prochlorococcus.</title>
        <authorList>
            <person name="Kettler G.C."/>
            <person name="Martiny A.C."/>
            <person name="Huang K."/>
            <person name="Zucker J."/>
            <person name="Coleman M.L."/>
            <person name="Rodrigue S."/>
            <person name="Chen F."/>
            <person name="Lapidus A."/>
            <person name="Ferriera S."/>
            <person name="Johnson J."/>
            <person name="Steglich C."/>
            <person name="Church G.M."/>
            <person name="Richardson P."/>
            <person name="Chisholm S.W."/>
        </authorList>
    </citation>
    <scope>NUCLEOTIDE SEQUENCE [LARGE SCALE GENOMIC DNA]</scope>
    <source>
        <strain evidence="1 2">MIT 9303</strain>
    </source>
</reference>
<evidence type="ECO:0000313" key="2">
    <source>
        <dbReference type="Proteomes" id="UP000002274"/>
    </source>
</evidence>